<protein>
    <submittedName>
        <fullName evidence="4 5">Uncharacterized protein</fullName>
    </submittedName>
</protein>
<dbReference type="Proteomes" id="UP000887572">
    <property type="component" value="Unplaced"/>
</dbReference>
<feature type="chain" id="PRO_5038275851" evidence="2">
    <location>
        <begin position="22"/>
        <end position="130"/>
    </location>
</feature>
<dbReference type="WBParaSite" id="Gr19_v10_g4137.t1">
    <property type="protein sequence ID" value="Gr19_v10_g4137.t1"/>
    <property type="gene ID" value="Gr19_v10_g4137"/>
</dbReference>
<proteinExistence type="predicted"/>
<evidence type="ECO:0000256" key="1">
    <source>
        <dbReference type="SAM" id="Phobius"/>
    </source>
</evidence>
<feature type="transmembrane region" description="Helical" evidence="1">
    <location>
        <begin position="70"/>
        <end position="93"/>
    </location>
</feature>
<evidence type="ECO:0000313" key="3">
    <source>
        <dbReference type="Proteomes" id="UP000887572"/>
    </source>
</evidence>
<reference evidence="4 5" key="1">
    <citation type="submission" date="2022-11" db="UniProtKB">
        <authorList>
            <consortium name="WormBaseParasite"/>
        </authorList>
    </citation>
    <scope>IDENTIFICATION</scope>
</reference>
<keyword evidence="1" id="KW-1133">Transmembrane helix</keyword>
<dbReference type="AlphaFoldDB" id="A0A914HSU6"/>
<dbReference type="WBParaSite" id="Gr19_v10_g4157.t1">
    <property type="protein sequence ID" value="Gr19_v10_g4157.t1"/>
    <property type="gene ID" value="Gr19_v10_g4157"/>
</dbReference>
<keyword evidence="3" id="KW-1185">Reference proteome</keyword>
<evidence type="ECO:0000313" key="4">
    <source>
        <dbReference type="WBParaSite" id="Gr19_v10_g4137.t1"/>
    </source>
</evidence>
<organism evidence="3 5">
    <name type="scientific">Globodera rostochiensis</name>
    <name type="common">Golden nematode worm</name>
    <name type="synonym">Heterodera rostochiensis</name>
    <dbReference type="NCBI Taxonomy" id="31243"/>
    <lineage>
        <taxon>Eukaryota</taxon>
        <taxon>Metazoa</taxon>
        <taxon>Ecdysozoa</taxon>
        <taxon>Nematoda</taxon>
        <taxon>Chromadorea</taxon>
        <taxon>Rhabditida</taxon>
        <taxon>Tylenchina</taxon>
        <taxon>Tylenchomorpha</taxon>
        <taxon>Tylenchoidea</taxon>
        <taxon>Heteroderidae</taxon>
        <taxon>Heteroderinae</taxon>
        <taxon>Globodera</taxon>
    </lineage>
</organism>
<evidence type="ECO:0000313" key="5">
    <source>
        <dbReference type="WBParaSite" id="Gr19_v10_g4157.t1"/>
    </source>
</evidence>
<evidence type="ECO:0000256" key="2">
    <source>
        <dbReference type="SAM" id="SignalP"/>
    </source>
</evidence>
<keyword evidence="1" id="KW-0472">Membrane</keyword>
<keyword evidence="2" id="KW-0732">Signal</keyword>
<keyword evidence="1" id="KW-0812">Transmembrane</keyword>
<accession>A0A914HSU6</accession>
<name>A0A914HSU6_GLORO</name>
<sequence>MLRPLLLALGCFLLFPPGFDGAKAAADDDKDRGGEIASLLKLLGKNNFKPVSDDYEGASFYNKYDSRVTYSFAVIVTVLFVLILIAVLFLIIYKICIEHKKLTFLCNVSPSDFTGRGQDAKTSFSIATTL</sequence>
<feature type="signal peptide" evidence="2">
    <location>
        <begin position="1"/>
        <end position="21"/>
    </location>
</feature>